<dbReference type="InterPro" id="IPR014044">
    <property type="entry name" value="CAP_dom"/>
</dbReference>
<dbReference type="EMBL" id="FOAN01000002">
    <property type="protein sequence ID" value="SEK95535.1"/>
    <property type="molecule type" value="Genomic_DNA"/>
</dbReference>
<dbReference type="STRING" id="1036779.SAMN04515666_102454"/>
<dbReference type="AlphaFoldDB" id="A0A1H7LAJ9"/>
<dbReference type="RefSeq" id="WP_091831500.1">
    <property type="nucleotide sequence ID" value="NZ_FOAN01000002.1"/>
</dbReference>
<evidence type="ECO:0000313" key="2">
    <source>
        <dbReference type="EMBL" id="SEK95535.1"/>
    </source>
</evidence>
<dbReference type="Proteomes" id="UP000199664">
    <property type="component" value="Unassembled WGS sequence"/>
</dbReference>
<dbReference type="OrthoDB" id="9811255at2"/>
<dbReference type="CDD" id="cd05379">
    <property type="entry name" value="CAP_bacterial"/>
    <property type="match status" value="1"/>
</dbReference>
<name>A0A1H7LAJ9_9HYPH</name>
<gene>
    <name evidence="2" type="ORF">SAMN04515666_102454</name>
</gene>
<evidence type="ECO:0000259" key="1">
    <source>
        <dbReference type="Pfam" id="PF00188"/>
    </source>
</evidence>
<dbReference type="InterPro" id="IPR035940">
    <property type="entry name" value="CAP_sf"/>
</dbReference>
<proteinExistence type="predicted"/>
<dbReference type="Pfam" id="PF00188">
    <property type="entry name" value="CAP"/>
    <property type="match status" value="1"/>
</dbReference>
<sequence>MTKHSGTALLIALLLAGCAGTQRETTAPSPRKIERLAAVKADPAEAVRILNAYRAGKGLGPVRLDSTLTTMAQRQSDAMAASDDLSHSAAGSFNSRVSAAGLDTVRAAENLGAGYYSTQEAFDGWKKSSGHEANLSMPQATRIGLALAKNPQTRYGAWWTLVLAGDPEKRQEMSAGPLVPARGSGTTTFRWGAPL</sequence>
<reference evidence="3" key="1">
    <citation type="submission" date="2016-10" db="EMBL/GenBank/DDBJ databases">
        <authorList>
            <person name="Varghese N."/>
            <person name="Submissions S."/>
        </authorList>
    </citation>
    <scope>NUCLEOTIDE SEQUENCE [LARGE SCALE GENOMIC DNA]</scope>
    <source>
        <strain evidence="3">LMG 26383,CCUG 61248,R- 45681</strain>
    </source>
</reference>
<dbReference type="SUPFAM" id="SSF55797">
    <property type="entry name" value="PR-1-like"/>
    <property type="match status" value="1"/>
</dbReference>
<dbReference type="PANTHER" id="PTHR31157">
    <property type="entry name" value="SCP DOMAIN-CONTAINING PROTEIN"/>
    <property type="match status" value="1"/>
</dbReference>
<evidence type="ECO:0000313" key="3">
    <source>
        <dbReference type="Proteomes" id="UP000199664"/>
    </source>
</evidence>
<keyword evidence="3" id="KW-1185">Reference proteome</keyword>
<organism evidence="2 3">
    <name type="scientific">Bosea lupini</name>
    <dbReference type="NCBI Taxonomy" id="1036779"/>
    <lineage>
        <taxon>Bacteria</taxon>
        <taxon>Pseudomonadati</taxon>
        <taxon>Pseudomonadota</taxon>
        <taxon>Alphaproteobacteria</taxon>
        <taxon>Hyphomicrobiales</taxon>
        <taxon>Boseaceae</taxon>
        <taxon>Bosea</taxon>
    </lineage>
</organism>
<feature type="domain" description="SCP" evidence="1">
    <location>
        <begin position="48"/>
        <end position="161"/>
    </location>
</feature>
<dbReference type="PROSITE" id="PS51257">
    <property type="entry name" value="PROKAR_LIPOPROTEIN"/>
    <property type="match status" value="1"/>
</dbReference>
<accession>A0A1H7LAJ9</accession>
<dbReference type="PANTHER" id="PTHR31157:SF1">
    <property type="entry name" value="SCP DOMAIN-CONTAINING PROTEIN"/>
    <property type="match status" value="1"/>
</dbReference>
<dbReference type="Gene3D" id="3.40.33.10">
    <property type="entry name" value="CAP"/>
    <property type="match status" value="1"/>
</dbReference>
<protein>
    <submittedName>
        <fullName evidence="2">Uncharacterized conserved protein YkwD, contains CAP (CSP/antigen 5/PR1) domain</fullName>
    </submittedName>
</protein>